<protein>
    <submittedName>
        <fullName evidence="2">Hydrolase, alpha/beta hydrolase fold family</fullName>
    </submittedName>
</protein>
<dbReference type="Pfam" id="PF12146">
    <property type="entry name" value="Hydrolase_4"/>
    <property type="match status" value="1"/>
</dbReference>
<comment type="caution">
    <text evidence="2">The sequence shown here is derived from an EMBL/GenBank/DDBJ whole genome shotgun (WGS) entry which is preliminary data.</text>
</comment>
<dbReference type="GO" id="GO:0016787">
    <property type="term" value="F:hydrolase activity"/>
    <property type="evidence" value="ECO:0007669"/>
    <property type="project" value="UniProtKB-KW"/>
</dbReference>
<evidence type="ECO:0000259" key="1">
    <source>
        <dbReference type="Pfam" id="PF12146"/>
    </source>
</evidence>
<dbReference type="InterPro" id="IPR022742">
    <property type="entry name" value="Hydrolase_4"/>
</dbReference>
<dbReference type="InterPro" id="IPR051044">
    <property type="entry name" value="MAG_DAG_Lipase"/>
</dbReference>
<dbReference type="EMBL" id="AJWY01014016">
    <property type="protein sequence ID" value="EKC44974.1"/>
    <property type="molecule type" value="Genomic_DNA"/>
</dbReference>
<gene>
    <name evidence="2" type="ORF">LEA_20399</name>
</gene>
<feature type="non-terminal residue" evidence="2">
    <location>
        <position position="1"/>
    </location>
</feature>
<reference evidence="2" key="1">
    <citation type="journal article" date="2013" name="Environ. Microbiol.">
        <title>Microbiota from the distal guts of lean and obese adolescents exhibit partial functional redundancy besides clear differences in community structure.</title>
        <authorList>
            <person name="Ferrer M."/>
            <person name="Ruiz A."/>
            <person name="Lanza F."/>
            <person name="Haange S.B."/>
            <person name="Oberbach A."/>
            <person name="Till H."/>
            <person name="Bargiela R."/>
            <person name="Campoy C."/>
            <person name="Segura M.T."/>
            <person name="Richter M."/>
            <person name="von Bergen M."/>
            <person name="Seifert J."/>
            <person name="Suarez A."/>
        </authorList>
    </citation>
    <scope>NUCLEOTIDE SEQUENCE</scope>
</reference>
<accession>K1RN72</accession>
<feature type="domain" description="Serine aminopeptidase S33" evidence="1">
    <location>
        <begin position="2"/>
        <end position="232"/>
    </location>
</feature>
<dbReference type="PANTHER" id="PTHR11614">
    <property type="entry name" value="PHOSPHOLIPASE-RELATED"/>
    <property type="match status" value="1"/>
</dbReference>
<dbReference type="AlphaFoldDB" id="K1RN72"/>
<evidence type="ECO:0000313" key="2">
    <source>
        <dbReference type="EMBL" id="EKC44974.1"/>
    </source>
</evidence>
<sequence length="232" mass="26548">RRGYICAIADMRGHGENILTTDDLGYFGEEGYKGLVNDVQEYTMYLKREFPNLPFILLGHSMGSLVVRTYLKKYSQEVDAVILSGSPSENSLAAAGKFLAKFLAFFRGWHYRSPFIENMVNGPFEKPFLKEGIVNSWLSTDKFIVEEYNKDPLCGVPFTLNGYYCLFSLMEQVYSKLGWTNKNKQLPVMFMSGGDDPCRKSDKDFKKAVTHFKHCGFPNTFSKLYPGMRHEL</sequence>
<proteinExistence type="predicted"/>
<keyword evidence="2" id="KW-0378">Hydrolase</keyword>
<dbReference type="SUPFAM" id="SSF53474">
    <property type="entry name" value="alpha/beta-Hydrolases"/>
    <property type="match status" value="1"/>
</dbReference>
<name>K1RN72_9ZZZZ</name>
<organism evidence="2">
    <name type="scientific">human gut metagenome</name>
    <dbReference type="NCBI Taxonomy" id="408170"/>
    <lineage>
        <taxon>unclassified sequences</taxon>
        <taxon>metagenomes</taxon>
        <taxon>organismal metagenomes</taxon>
    </lineage>
</organism>
<feature type="non-terminal residue" evidence="2">
    <location>
        <position position="232"/>
    </location>
</feature>
<dbReference type="Gene3D" id="3.40.50.1820">
    <property type="entry name" value="alpha/beta hydrolase"/>
    <property type="match status" value="1"/>
</dbReference>
<dbReference type="InterPro" id="IPR029058">
    <property type="entry name" value="AB_hydrolase_fold"/>
</dbReference>